<proteinExistence type="predicted"/>
<name>A0A813GRZ6_POLGL</name>
<dbReference type="Proteomes" id="UP000626109">
    <property type="component" value="Unassembled WGS sequence"/>
</dbReference>
<accession>A0A813GRZ6</accession>
<protein>
    <submittedName>
        <fullName evidence="2">Uncharacterized protein</fullName>
    </submittedName>
</protein>
<gene>
    <name evidence="2" type="ORF">PGLA1383_LOCUS46092</name>
    <name evidence="3" type="ORF">PGLA2088_LOCUS25587</name>
</gene>
<feature type="region of interest" description="Disordered" evidence="1">
    <location>
        <begin position="22"/>
        <end position="43"/>
    </location>
</feature>
<dbReference type="Proteomes" id="UP000654075">
    <property type="component" value="Unassembled WGS sequence"/>
</dbReference>
<dbReference type="EMBL" id="CAJNNW010026790">
    <property type="protein sequence ID" value="CAE8687742.1"/>
    <property type="molecule type" value="Genomic_DNA"/>
</dbReference>
<dbReference type="AlphaFoldDB" id="A0A813GRZ6"/>
<organism evidence="2 4">
    <name type="scientific">Polarella glacialis</name>
    <name type="common">Dinoflagellate</name>
    <dbReference type="NCBI Taxonomy" id="89957"/>
    <lineage>
        <taxon>Eukaryota</taxon>
        <taxon>Sar</taxon>
        <taxon>Alveolata</taxon>
        <taxon>Dinophyceae</taxon>
        <taxon>Suessiales</taxon>
        <taxon>Suessiaceae</taxon>
        <taxon>Polarella</taxon>
    </lineage>
</organism>
<reference evidence="2" key="1">
    <citation type="submission" date="2021-02" db="EMBL/GenBank/DDBJ databases">
        <authorList>
            <person name="Dougan E. K."/>
            <person name="Rhodes N."/>
            <person name="Thang M."/>
            <person name="Chan C."/>
        </authorList>
    </citation>
    <scope>NUCLEOTIDE SEQUENCE</scope>
</reference>
<comment type="caution">
    <text evidence="2">The sequence shown here is derived from an EMBL/GenBank/DDBJ whole genome shotgun (WGS) entry which is preliminary data.</text>
</comment>
<dbReference type="EMBL" id="CAJNNV010029680">
    <property type="protein sequence ID" value="CAE8629665.1"/>
    <property type="molecule type" value="Genomic_DNA"/>
</dbReference>
<evidence type="ECO:0000256" key="1">
    <source>
        <dbReference type="SAM" id="MobiDB-lite"/>
    </source>
</evidence>
<evidence type="ECO:0000313" key="2">
    <source>
        <dbReference type="EMBL" id="CAE8629665.1"/>
    </source>
</evidence>
<evidence type="ECO:0000313" key="3">
    <source>
        <dbReference type="EMBL" id="CAE8687742.1"/>
    </source>
</evidence>
<keyword evidence="4" id="KW-1185">Reference proteome</keyword>
<sequence>MAPGVAVVDEATLGSCFCCPAKSPQPRKSQAPVQNQFRSSGSKPGCIDPTCADPYCEVPNFVSRSTVKCNPGCADPNCAKPRLQAVPSKPAKTSGFCCGCCGSGED</sequence>
<evidence type="ECO:0000313" key="4">
    <source>
        <dbReference type="Proteomes" id="UP000654075"/>
    </source>
</evidence>
<feature type="compositionally biased region" description="Polar residues" evidence="1">
    <location>
        <begin position="26"/>
        <end position="42"/>
    </location>
</feature>